<dbReference type="GO" id="GO:0005829">
    <property type="term" value="C:cytosol"/>
    <property type="evidence" value="ECO:0007669"/>
    <property type="project" value="TreeGrafter"/>
</dbReference>
<dbReference type="InterPro" id="IPR002817">
    <property type="entry name" value="ThiC/BzaA/B"/>
</dbReference>
<sequence length="102" mass="11353">MAKGHPGARARDDALSDARFDFRWEDQFNLGLDPDTAREFHDATLPKDSAKVAHFCSMCGPKFCSMKITQEVREFAAKGMQEKAGEFREGGGELYIPIKPTA</sequence>
<dbReference type="GO" id="GO:0051536">
    <property type="term" value="F:iron-sulfur cluster binding"/>
    <property type="evidence" value="ECO:0007669"/>
    <property type="project" value="InterPro"/>
</dbReference>
<accession>A0A644ZZW5</accession>
<dbReference type="GO" id="GO:0009228">
    <property type="term" value="P:thiamine biosynthetic process"/>
    <property type="evidence" value="ECO:0007669"/>
    <property type="project" value="InterPro"/>
</dbReference>
<dbReference type="EMBL" id="VSSQ01011099">
    <property type="protein sequence ID" value="MPM45998.1"/>
    <property type="molecule type" value="Genomic_DNA"/>
</dbReference>
<keyword evidence="1" id="KW-0456">Lyase</keyword>
<comment type="caution">
    <text evidence="1">The sequence shown here is derived from an EMBL/GenBank/DDBJ whole genome shotgun (WGS) entry which is preliminary data.</text>
</comment>
<dbReference type="PANTHER" id="PTHR30557:SF1">
    <property type="entry name" value="PHOSPHOMETHYLPYRIMIDINE SYNTHASE, CHLOROPLASTIC"/>
    <property type="match status" value="1"/>
</dbReference>
<dbReference type="GO" id="GO:0070284">
    <property type="term" value="F:phosphomethylpyrimidine synthase activity"/>
    <property type="evidence" value="ECO:0007669"/>
    <property type="project" value="UniProtKB-EC"/>
</dbReference>
<dbReference type="AlphaFoldDB" id="A0A644ZZW5"/>
<evidence type="ECO:0000313" key="1">
    <source>
        <dbReference type="EMBL" id="MPM45998.1"/>
    </source>
</evidence>
<name>A0A644ZZW5_9ZZZZ</name>
<organism evidence="1">
    <name type="scientific">bioreactor metagenome</name>
    <dbReference type="NCBI Taxonomy" id="1076179"/>
    <lineage>
        <taxon>unclassified sequences</taxon>
        <taxon>metagenomes</taxon>
        <taxon>ecological metagenomes</taxon>
    </lineage>
</organism>
<reference evidence="1" key="1">
    <citation type="submission" date="2019-08" db="EMBL/GenBank/DDBJ databases">
        <authorList>
            <person name="Kucharzyk K."/>
            <person name="Murdoch R.W."/>
            <person name="Higgins S."/>
            <person name="Loffler F."/>
        </authorList>
    </citation>
    <scope>NUCLEOTIDE SEQUENCE</scope>
</reference>
<dbReference type="Pfam" id="PF01964">
    <property type="entry name" value="ThiC_Rad_SAM"/>
    <property type="match status" value="1"/>
</dbReference>
<dbReference type="PANTHER" id="PTHR30557">
    <property type="entry name" value="THIAMINE BIOSYNTHESIS PROTEIN THIC"/>
    <property type="match status" value="1"/>
</dbReference>
<proteinExistence type="predicted"/>
<gene>
    <name evidence="1" type="primary">thiC_6</name>
    <name evidence="1" type="ORF">SDC9_92692</name>
</gene>
<protein>
    <submittedName>
        <fullName evidence="1">Phosphomethylpyrimidine synthase</fullName>
        <ecNumber evidence="1">4.1.99.17</ecNumber>
    </submittedName>
</protein>
<dbReference type="Gene3D" id="6.10.250.620">
    <property type="match status" value="1"/>
</dbReference>
<dbReference type="EC" id="4.1.99.17" evidence="1"/>